<dbReference type="SUPFAM" id="SSF52922">
    <property type="entry name" value="TK C-terminal domain-like"/>
    <property type="match status" value="1"/>
</dbReference>
<dbReference type="Gene3D" id="3.40.50.970">
    <property type="match status" value="1"/>
</dbReference>
<dbReference type="Pfam" id="PF02780">
    <property type="entry name" value="Transketolase_C"/>
    <property type="match status" value="1"/>
</dbReference>
<dbReference type="SMART" id="SM00861">
    <property type="entry name" value="Transket_pyr"/>
    <property type="match status" value="1"/>
</dbReference>
<accession>A0A0G0UIT4</accession>
<comment type="caution">
    <text evidence="2">The sequence shown here is derived from an EMBL/GenBank/DDBJ whole genome shotgun (WGS) entry which is preliminary data.</text>
</comment>
<dbReference type="Proteomes" id="UP000033918">
    <property type="component" value="Unassembled WGS sequence"/>
</dbReference>
<dbReference type="AlphaFoldDB" id="A0A0G0UIT4"/>
<dbReference type="Gene3D" id="3.40.50.920">
    <property type="match status" value="1"/>
</dbReference>
<dbReference type="CDD" id="cd07033">
    <property type="entry name" value="TPP_PYR_DXS_TK_like"/>
    <property type="match status" value="1"/>
</dbReference>
<feature type="domain" description="Transketolase-like pyrimidine-binding" evidence="1">
    <location>
        <begin position="1"/>
        <end position="163"/>
    </location>
</feature>
<dbReference type="SUPFAM" id="SSF52518">
    <property type="entry name" value="Thiamin diphosphate-binding fold (THDP-binding)"/>
    <property type="match status" value="1"/>
</dbReference>
<proteinExistence type="predicted"/>
<evidence type="ECO:0000313" key="3">
    <source>
        <dbReference type="Proteomes" id="UP000033918"/>
    </source>
</evidence>
<dbReference type="InterPro" id="IPR005475">
    <property type="entry name" value="Transketolase-like_Pyr-bd"/>
</dbReference>
<dbReference type="Pfam" id="PF02779">
    <property type="entry name" value="Transket_pyr"/>
    <property type="match status" value="1"/>
</dbReference>
<dbReference type="InterPro" id="IPR051157">
    <property type="entry name" value="PDH/Transketolase"/>
</dbReference>
<sequence>MRTAFVEELTKIAEKDKNVWLLTGDLGFSVFDDFQKKFPMQYLNVGVAEQNLISTAAGLAMSGKKVFVYSISTFMTMRPLEQIRNDLCYQNLPVYLIGGGSAFSYSTFGGTHFALEDLGLMRMLPNMAVSAPGDALEVRALIRDVYKRHRPAYIRIAKKGEPVIHRPTDRISLGRAAKISDGKDVSILVSGRQLANAFSAAETLRRDNISCRLLSLHTLKPLDVAAIIKAAKETKGLVIVEEHFKNGGLGTAVAETLIQEGLSVPLVSIGIKDEFPKGSGSQDYFLNKCGLTSKGIIKAVNKILNRD</sequence>
<dbReference type="PANTHER" id="PTHR43825:SF5">
    <property type="entry name" value="HYPOTHETICAL TRANSKETOLASE FAMILY PROTEIN"/>
    <property type="match status" value="1"/>
</dbReference>
<dbReference type="InterPro" id="IPR009014">
    <property type="entry name" value="Transketo_C/PFOR_II"/>
</dbReference>
<protein>
    <submittedName>
        <fullName evidence="2">Transketolase domain-containing protein</fullName>
    </submittedName>
</protein>
<dbReference type="InterPro" id="IPR029061">
    <property type="entry name" value="THDP-binding"/>
</dbReference>
<dbReference type="InterPro" id="IPR033248">
    <property type="entry name" value="Transketolase_C"/>
</dbReference>
<organism evidence="2 3">
    <name type="scientific">Candidatus Wolfebacteria bacterium GW2011_GWB1_41_12</name>
    <dbReference type="NCBI Taxonomy" id="1619006"/>
    <lineage>
        <taxon>Bacteria</taxon>
        <taxon>Candidatus Wolfeibacteriota</taxon>
    </lineage>
</organism>
<name>A0A0G0UIT4_9BACT</name>
<dbReference type="PANTHER" id="PTHR43825">
    <property type="entry name" value="PYRUVATE DEHYDROGENASE E1 COMPONENT"/>
    <property type="match status" value="1"/>
</dbReference>
<evidence type="ECO:0000259" key="1">
    <source>
        <dbReference type="SMART" id="SM00861"/>
    </source>
</evidence>
<gene>
    <name evidence="2" type="ORF">UU38_C0004G0080</name>
</gene>
<dbReference type="EMBL" id="LCAK01000004">
    <property type="protein sequence ID" value="KKR88718.1"/>
    <property type="molecule type" value="Genomic_DNA"/>
</dbReference>
<reference evidence="2 3" key="1">
    <citation type="journal article" date="2015" name="Nature">
        <title>rRNA introns, odd ribosomes, and small enigmatic genomes across a large radiation of phyla.</title>
        <authorList>
            <person name="Brown C.T."/>
            <person name="Hug L.A."/>
            <person name="Thomas B.C."/>
            <person name="Sharon I."/>
            <person name="Castelle C.J."/>
            <person name="Singh A."/>
            <person name="Wilkins M.J."/>
            <person name="Williams K.H."/>
            <person name="Banfield J.F."/>
        </authorList>
    </citation>
    <scope>NUCLEOTIDE SEQUENCE [LARGE SCALE GENOMIC DNA]</scope>
</reference>
<evidence type="ECO:0000313" key="2">
    <source>
        <dbReference type="EMBL" id="KKR88718.1"/>
    </source>
</evidence>